<keyword evidence="3" id="KW-1185">Reference proteome</keyword>
<dbReference type="AlphaFoldDB" id="A0A067Q8A3"/>
<protein>
    <submittedName>
        <fullName evidence="2">Uncharacterized protein</fullName>
    </submittedName>
</protein>
<sequence length="150" mass="16685">MLSNWAPKAPLKHRSSDSSGGALHPHDNQTASDRMVFLRVSPGFQDPGSVVRLKLTQCIDLHEPVASPGSRKMPRHSLVFQVPESMPQSAQLILLSARCTVWFAVIVQKNSAYWLSRATLLMSWNEIAGPLASIREITGNYSLSRLVLWH</sequence>
<proteinExistence type="predicted"/>
<evidence type="ECO:0000256" key="1">
    <source>
        <dbReference type="SAM" id="MobiDB-lite"/>
    </source>
</evidence>
<feature type="region of interest" description="Disordered" evidence="1">
    <location>
        <begin position="1"/>
        <end position="26"/>
    </location>
</feature>
<dbReference type="InParanoid" id="A0A067Q8A3"/>
<name>A0A067Q8A3_9AGAM</name>
<dbReference type="EMBL" id="KL197715">
    <property type="protein sequence ID" value="KDQ59732.1"/>
    <property type="molecule type" value="Genomic_DNA"/>
</dbReference>
<dbReference type="HOGENOM" id="CLU_1740803_0_0_1"/>
<gene>
    <name evidence="2" type="ORF">JAAARDRAFT_33299</name>
</gene>
<accession>A0A067Q8A3</accession>
<evidence type="ECO:0000313" key="3">
    <source>
        <dbReference type="Proteomes" id="UP000027265"/>
    </source>
</evidence>
<reference evidence="3" key="1">
    <citation type="journal article" date="2014" name="Proc. Natl. Acad. Sci. U.S.A.">
        <title>Extensive sampling of basidiomycete genomes demonstrates inadequacy of the white-rot/brown-rot paradigm for wood decay fungi.</title>
        <authorList>
            <person name="Riley R."/>
            <person name="Salamov A.A."/>
            <person name="Brown D.W."/>
            <person name="Nagy L.G."/>
            <person name="Floudas D."/>
            <person name="Held B.W."/>
            <person name="Levasseur A."/>
            <person name="Lombard V."/>
            <person name="Morin E."/>
            <person name="Otillar R."/>
            <person name="Lindquist E.A."/>
            <person name="Sun H."/>
            <person name="LaButti K.M."/>
            <person name="Schmutz J."/>
            <person name="Jabbour D."/>
            <person name="Luo H."/>
            <person name="Baker S.E."/>
            <person name="Pisabarro A.G."/>
            <person name="Walton J.D."/>
            <person name="Blanchette R.A."/>
            <person name="Henrissat B."/>
            <person name="Martin F."/>
            <person name="Cullen D."/>
            <person name="Hibbett D.S."/>
            <person name="Grigoriev I.V."/>
        </authorList>
    </citation>
    <scope>NUCLEOTIDE SEQUENCE [LARGE SCALE GENOMIC DNA]</scope>
    <source>
        <strain evidence="3">MUCL 33604</strain>
    </source>
</reference>
<organism evidence="2 3">
    <name type="scientific">Jaapia argillacea MUCL 33604</name>
    <dbReference type="NCBI Taxonomy" id="933084"/>
    <lineage>
        <taxon>Eukaryota</taxon>
        <taxon>Fungi</taxon>
        <taxon>Dikarya</taxon>
        <taxon>Basidiomycota</taxon>
        <taxon>Agaricomycotina</taxon>
        <taxon>Agaricomycetes</taxon>
        <taxon>Agaricomycetidae</taxon>
        <taxon>Jaapiales</taxon>
        <taxon>Jaapiaceae</taxon>
        <taxon>Jaapia</taxon>
    </lineage>
</organism>
<dbReference type="Proteomes" id="UP000027265">
    <property type="component" value="Unassembled WGS sequence"/>
</dbReference>
<evidence type="ECO:0000313" key="2">
    <source>
        <dbReference type="EMBL" id="KDQ59732.1"/>
    </source>
</evidence>